<dbReference type="EMBL" id="SGXD01000002">
    <property type="protein sequence ID" value="RZS90227.1"/>
    <property type="molecule type" value="Genomic_DNA"/>
</dbReference>
<keyword evidence="3" id="KW-1185">Reference proteome</keyword>
<dbReference type="SUPFAM" id="SSF55729">
    <property type="entry name" value="Acyl-CoA N-acyltransferases (Nat)"/>
    <property type="match status" value="1"/>
</dbReference>
<dbReference type="InterPro" id="IPR000182">
    <property type="entry name" value="GNAT_dom"/>
</dbReference>
<organism evidence="2 3">
    <name type="scientific">Motilibacter rhizosphaerae</name>
    <dbReference type="NCBI Taxonomy" id="598652"/>
    <lineage>
        <taxon>Bacteria</taxon>
        <taxon>Bacillati</taxon>
        <taxon>Actinomycetota</taxon>
        <taxon>Actinomycetes</taxon>
        <taxon>Motilibacterales</taxon>
        <taxon>Motilibacteraceae</taxon>
        <taxon>Motilibacter</taxon>
    </lineage>
</organism>
<accession>A0A4Q7NSZ4</accession>
<dbReference type="GO" id="GO:0016747">
    <property type="term" value="F:acyltransferase activity, transferring groups other than amino-acyl groups"/>
    <property type="evidence" value="ECO:0007669"/>
    <property type="project" value="InterPro"/>
</dbReference>
<dbReference type="Gene3D" id="3.40.630.30">
    <property type="match status" value="1"/>
</dbReference>
<keyword evidence="2" id="KW-0808">Transferase</keyword>
<name>A0A4Q7NSZ4_9ACTN</name>
<dbReference type="AlphaFoldDB" id="A0A4Q7NSZ4"/>
<dbReference type="Pfam" id="PF24553">
    <property type="entry name" value="Rv0428c_C"/>
    <property type="match status" value="1"/>
</dbReference>
<evidence type="ECO:0000313" key="3">
    <source>
        <dbReference type="Proteomes" id="UP000293638"/>
    </source>
</evidence>
<proteinExistence type="predicted"/>
<dbReference type="Proteomes" id="UP000293638">
    <property type="component" value="Unassembled WGS sequence"/>
</dbReference>
<feature type="domain" description="N-acetyltransferase" evidence="1">
    <location>
        <begin position="112"/>
        <end position="242"/>
    </location>
</feature>
<dbReference type="RefSeq" id="WP_231116236.1">
    <property type="nucleotide sequence ID" value="NZ_SGXD01000002.1"/>
</dbReference>
<evidence type="ECO:0000259" key="1">
    <source>
        <dbReference type="PROSITE" id="PS51186"/>
    </source>
</evidence>
<protein>
    <submittedName>
        <fullName evidence="2">Acetyltransferase (GNAT) family protein</fullName>
    </submittedName>
</protein>
<dbReference type="CDD" id="cd04301">
    <property type="entry name" value="NAT_SF"/>
    <property type="match status" value="1"/>
</dbReference>
<dbReference type="InterPro" id="IPR016181">
    <property type="entry name" value="Acyl_CoA_acyltransferase"/>
</dbReference>
<sequence length="242" mass="25457">MTADRLDLLAHHGWPALEVVERDGWLLRFAGGVTQRANSALPLTVPRAGVPRALEAVVEAYAARGLPPLVQVSGASPSGLADELSSQGWSPGDVAVAEVADVALVAAEAAGVELSAVPSQEWLDLWWSVDGRGGDAELEVARRILTGCPSVYALARDGGGPVAVGRLALVEGWGGAYCLAVRSGARRQGHGTRVLRALAAAGRDAGAERLWLQVLEHNAPARAAYERLGFAPVDSYRYWRLG</sequence>
<dbReference type="PROSITE" id="PS51186">
    <property type="entry name" value="GNAT"/>
    <property type="match status" value="1"/>
</dbReference>
<reference evidence="2 3" key="1">
    <citation type="submission" date="2019-02" db="EMBL/GenBank/DDBJ databases">
        <title>Genomic Encyclopedia of Type Strains, Phase IV (KMG-IV): sequencing the most valuable type-strain genomes for metagenomic binning, comparative biology and taxonomic classification.</title>
        <authorList>
            <person name="Goeker M."/>
        </authorList>
    </citation>
    <scope>NUCLEOTIDE SEQUENCE [LARGE SCALE GENOMIC DNA]</scope>
    <source>
        <strain evidence="2 3">DSM 45622</strain>
    </source>
</reference>
<evidence type="ECO:0000313" key="2">
    <source>
        <dbReference type="EMBL" id="RZS90227.1"/>
    </source>
</evidence>
<dbReference type="InterPro" id="IPR056935">
    <property type="entry name" value="Rv0428c-like_C"/>
</dbReference>
<gene>
    <name evidence="2" type="ORF">EV189_2011</name>
</gene>
<comment type="caution">
    <text evidence="2">The sequence shown here is derived from an EMBL/GenBank/DDBJ whole genome shotgun (WGS) entry which is preliminary data.</text>
</comment>